<evidence type="ECO:0000259" key="4">
    <source>
        <dbReference type="PROSITE" id="PS50060"/>
    </source>
</evidence>
<dbReference type="Pfam" id="PF00629">
    <property type="entry name" value="MAM"/>
    <property type="match status" value="14"/>
</dbReference>
<dbReference type="GO" id="GO:0016020">
    <property type="term" value="C:membrane"/>
    <property type="evidence" value="ECO:0007669"/>
    <property type="project" value="InterPro"/>
</dbReference>
<feature type="disulfide bond" evidence="2">
    <location>
        <begin position="3369"/>
        <end position="3384"/>
    </location>
</feature>
<gene>
    <name evidence="5" type="ORF">RDWZM_006529</name>
</gene>
<dbReference type="InterPro" id="IPR023415">
    <property type="entry name" value="LDLR_class-A_CS"/>
</dbReference>
<feature type="disulfide bond" evidence="2">
    <location>
        <begin position="2928"/>
        <end position="2943"/>
    </location>
</feature>
<feature type="domain" description="MAM" evidence="4">
    <location>
        <begin position="956"/>
        <end position="1042"/>
    </location>
</feature>
<feature type="domain" description="MAM" evidence="4">
    <location>
        <begin position="1143"/>
        <end position="1333"/>
    </location>
</feature>
<feature type="disulfide bond" evidence="2">
    <location>
        <begin position="2916"/>
        <end position="2934"/>
    </location>
</feature>
<feature type="domain" description="MAM" evidence="4">
    <location>
        <begin position="606"/>
        <end position="777"/>
    </location>
</feature>
<organism evidence="5 6">
    <name type="scientific">Blomia tropicalis</name>
    <name type="common">Mite</name>
    <dbReference type="NCBI Taxonomy" id="40697"/>
    <lineage>
        <taxon>Eukaryota</taxon>
        <taxon>Metazoa</taxon>
        <taxon>Ecdysozoa</taxon>
        <taxon>Arthropoda</taxon>
        <taxon>Chelicerata</taxon>
        <taxon>Arachnida</taxon>
        <taxon>Acari</taxon>
        <taxon>Acariformes</taxon>
        <taxon>Sarcoptiformes</taxon>
        <taxon>Astigmata</taxon>
        <taxon>Glycyphagoidea</taxon>
        <taxon>Echimyopodidae</taxon>
        <taxon>Blomia</taxon>
    </lineage>
</organism>
<feature type="domain" description="MAM" evidence="4">
    <location>
        <begin position="1391"/>
        <end position="1571"/>
    </location>
</feature>
<protein>
    <recommendedName>
        <fullName evidence="4">MAM domain-containing protein</fullName>
    </recommendedName>
</protein>
<evidence type="ECO:0000256" key="1">
    <source>
        <dbReference type="ARBA" id="ARBA00023157"/>
    </source>
</evidence>
<feature type="domain" description="MAM" evidence="4">
    <location>
        <begin position="73"/>
        <end position="235"/>
    </location>
</feature>
<dbReference type="Gene3D" id="2.60.120.200">
    <property type="match status" value="16"/>
</dbReference>
<feature type="domain" description="MAM" evidence="4">
    <location>
        <begin position="2713"/>
        <end position="2889"/>
    </location>
</feature>
<feature type="domain" description="MAM" evidence="4">
    <location>
        <begin position="781"/>
        <end position="954"/>
    </location>
</feature>
<dbReference type="Gene3D" id="4.10.400.10">
    <property type="entry name" value="Low-density Lipoprotein Receptor"/>
    <property type="match status" value="10"/>
</dbReference>
<evidence type="ECO:0000313" key="6">
    <source>
        <dbReference type="Proteomes" id="UP001142055"/>
    </source>
</evidence>
<feature type="domain" description="MAM" evidence="4">
    <location>
        <begin position="2240"/>
        <end position="2410"/>
    </location>
</feature>
<dbReference type="PROSITE" id="PS50068">
    <property type="entry name" value="LDLRA_2"/>
    <property type="match status" value="10"/>
</dbReference>
<feature type="disulfide bond" evidence="2">
    <location>
        <begin position="2693"/>
        <end position="2708"/>
    </location>
</feature>
<sequence length="3399" mass="388734">MIPNCPEQEVATLKKSKNNVWTEYAITLSMIPRMYAKRDYYHMQIEATLNGPTDRFMIREIRFEDCNPKRTLGDCNFELNDTCHWTRNVSSPLQWTISEADQLNYTYSPTTDHTESLRTGHYLWTKLLNTNGSNETPTARITSPEFNYDICLSFSYYMDGASFSQISIIKEDQFLKQRQTQTVLDKPSNGNWLTKLVNIQRTLLNFVVSIEAQVEDPQGFVAIDDIFVQFGECKNPICTFEEGLCDFAISDSGGNSTWKRVQSHSLENLTDMTFPDHTTNSAYGHMMIFIPETENDISWISSPESNFGGYRCLQFYYYISDDNVGMLEVSHHSGFMNTNGKIPDDTKINGYLMRKQSTLLFAQSWRKVTITLPPIDQSVFDFTATAGSDVVYGFIALDDIQVTNGACREPVSCDFETDSCDWRIDQDLTMGTFERKTAAQIRMNKNRNFCYGPANDHTLKTENGHYFYFCGHGSQQMVGTVKSADFDATQNWCFSMWTQFTNFTNIRVDVYLHNKDSNTQLTSIIGTNETEWKRHEINIIGNDKYEIYFLSISATPFDYIANQGVAFDDFKLSKYKCGYHPNHKDPNKPDDDDGHDKEQEAELIDFGCNFELGTCNYQVDQLNIDLFVETHANSRRRAFGPVADHTYHSDDGGYIELKNNIIKKPNNKRYASMGSKQSISPYMFTNLTINQVCVDFWYVMNGVTFNWLNVTVKSTDNSSMQNVYHREGTFGPTWRHQVVTINFFDDFQLYFEAGTLDLTKGVVAIDDIKVFIGSCPWDLNSVCDFSVDSCGWDNNISLPLKFQIASALVLSFEDAYLANNTNNEVYDHSEKTIYGNYMWLNVTTVDSTYGSAQLISPIIRPNRKCLQFWYYLYGDGVGQMNVYIQYDRLSNLRYILKNDFDTEMNGWMFAQIPIEKHFYDLDFQFIIEIKRGDQYGPDYHVAIDDIKIDEFCQPIGSCDFEDDYCEYENMCELANHGINCSSWSRAHSNSEFFAIQHLQPMGDHTNGRNGIYAYLDIGPVGSLFTPFFSLDAPSCLTFFYYLNAKIHDQLPVLVVELVDLNTKNNTLHNVELALLNNETVKHDPLERFNWMKHSHQFIALDDIVLKHESCNKTHENKDKFACVANPKSKNDYVNQSQVCNFVSDCNNNEDEKHCGYQCAWDASKSDSKCSDWSVRNVTSTFLVVNLSDTSRSPFKSVNPIRDYKSADIYRGTYLRLYDQPGRFIDEPEANFESPWIQNSGPLCTITFYYYIHDPHDKNALLRVRLIEPSNPLGILVFREQGTEEGKYWKQATISIGRMREQFKVQINARMKVVNGGGTIAIDDIQFIYTQCQLRINLQPYMFTCDSKHNIYHCANKKYCFPESMLCDYEDDCGDNSDESNNYCYTANRLPLRCNFEDGTCWWHLPSTIDDNLLNGFTWGRVEDIDDYAYGITRDHTMNNEFGHLIFLWNQNQRVGHLISPLMQQKDLNDYCAIYFYYVYKSRLSMNNEISEPDKMFGVINVYLKFSPTGKLYRIATVSYWRFDSFQRHMVNLDYETKLTKPFYVVLEVVPGKDSYGIWGIDDISFSSACLPVTDPKKVVTDPTYTPYPITTPTPNYCNRTDQFYCDKGECIYRSQVCDFFPDCRDGTDESNCGENTFKNGWIDQSEGRVWWKVTSDGIAETNVRDGTGSIAYLQSAIFADSSATCSVMFNYYVDKTGEMLQLSMIDLDRKPHRQEDIIFDSRKSYSMKYGQWNTARIFIGEHLNRWQLTFMGAKDLVNNRTNSIRIDKINLIDCRTFDYNRSHCDTINSTNLYTCDNGVCILKNQICDYQDDCGDLSDEKQCNQFTSFRCNFEYSQYLPSNNHDPLCGMKLSDPMKWKRFSGADTRNFIGPGIDHTTDTEFGHFMMLTDSVYNSATINSETQITTPVFDPDNSGNCHLRFWYMLNAKIENMNSKTFVAIDDLSFSSNCPLHSNVINNISTTTVNPNSACNYGDQFECIDHTCISYDEVCDFYPTCSQGEDESDCPSDCNFDKTFNDELCYWSEDPDDGNPLLVGYSRETPDSAASITSYYPPIDNSLKQKNGGFMLIYPKNFTKKVDPKNDMNIYSPEFVSASPNCMFHMDFYVAVSNSTGSTSVYTISLLEVTIDGPVAYSLRTINTQDSTLWNRWETLGVGIGRRTNSFQLMLTRKQNPDMLDSLAIDNIRFLHCDYTPPHDTKKPITKCQPNEFTCKIHGNCIAKSEVCDLKSDCSDGSDEIGCKEFQLTFEAKDGFNSSGFTLGRPGRNGKPTWQVISGPAPERKTIQTGPPFDHTFFNKSGHYLYSQPFDYGVDAWFISPMFKSTAKNRMCTIGFYYYMYGMHENEISIYVRNVTQENIVTAHSIKTKSDDCWRSASVPIQSSGSRFQIIISAVSGGNFAGVAIDDIHLSVDCLIDPSKTTLPPGSVTKSTTPTTNTKSTNSFPTTTDSSGNKCKPGKYYCQADDLCLPTLTKCNFVHDCSDGSDEQAPECTQAQCPIKSGELLTDCGIDIFYVEDSKYQWKYSTSKDFTQETKIKFDNMMDEFIYVYLDEGSTNDFSDLLSQKIHETASGCTLKFKYGCDLNKNCPLQATIITHQKGIEMSKLLWVPLNSEYLVPNSGYQTYQAIIYIGRRNNFQVSIGSLRHQAKQNSYVMLGNISFEDCAPEPYIEDPSSIKCEPDKEFKCSKSYGNCIPSNLACNGQDDCRLNEDETYCSNYLGICDFEDMLKCDFWQYNQIDYRFEFVLESGLHGLSYLPSIDHTHHSEANYYLSFHSNLMLNYLKKNGKMYATELYSNIIAGRSTSGCRLRLWHNVIGPKTDCQLYIQKRYIKSDETIQLKRINANHYDLWEFLDLGLINNSTQTGNFVVIIQALVKLTETSCSVNIDDTSLTPECISLGTFPLNPDKPDPNNTIGNLCKPNFMCHNKRCYTSAQRCNFVNDCGDGTDEIDCPPRCSFEDRVNPMCGWYNPIGSVAKFILLTGPSPMRKVGGTGPKVDYSKETINGHYLLAKNFSTFHSKIQFHSQYYISGPSCRFSFAYYLDEPIQKDTISVYLKTDSLHSKKPNITKIWSYDWKKHFANMWNQETIYIGRHDGFSLIIEAIQGEENNDADLAFDELEFLNCHQNETEMEVVCSDNEFRCDDRSQCIEYWRLCDGELDCIDLSDEIQHCTQTNGTCWFTDANWKTRCEWIDLPGMDFKFTFENVPMNSTNEHEINTGPQSLINEQYGYLLMKSNDNRKYGERAAVASPKFPPSKDVCSLGFHYYMYGSDLMGELTVYTLGFNGKRTDYFRITGNQGPQWNYVSNIMVGNAESPYRVVFEGIVGGDQLTDIAIGYVSFSQDCAAGKWLHKGNANLTNGCKDGFYCHHSGECISIDWACDGEEDCPDGTDEMNCEIINKNTKSHGKGII</sequence>
<reference evidence="5" key="1">
    <citation type="submission" date="2022-12" db="EMBL/GenBank/DDBJ databases">
        <title>Genome assemblies of Blomia tropicalis.</title>
        <authorList>
            <person name="Cui Y."/>
        </authorList>
    </citation>
    <scope>NUCLEOTIDE SEQUENCE</scope>
    <source>
        <tissue evidence="5">Adult mites</tissue>
    </source>
</reference>
<dbReference type="CDD" id="cd06263">
    <property type="entry name" value="MAM"/>
    <property type="match status" value="7"/>
</dbReference>
<feature type="domain" description="MAM" evidence="4">
    <location>
        <begin position="1828"/>
        <end position="1923"/>
    </location>
</feature>
<feature type="domain" description="MAM" evidence="4">
    <location>
        <begin position="2945"/>
        <end position="3116"/>
    </location>
</feature>
<evidence type="ECO:0000313" key="5">
    <source>
        <dbReference type="EMBL" id="KAJ6220717.1"/>
    </source>
</evidence>
<comment type="caution">
    <text evidence="5">The sequence shown here is derived from an EMBL/GenBank/DDBJ whole genome shotgun (WGS) entry which is preliminary data.</text>
</comment>
<feature type="domain" description="MAM" evidence="4">
    <location>
        <begin position="3166"/>
        <end position="3335"/>
    </location>
</feature>
<dbReference type="PROSITE" id="PS01209">
    <property type="entry name" value="LDLRA_1"/>
    <property type="match status" value="8"/>
</dbReference>
<feature type="domain" description="MAM" evidence="4">
    <location>
        <begin position="2006"/>
        <end position="2189"/>
    </location>
</feature>
<comment type="caution">
    <text evidence="2">Lacks conserved residue(s) required for the propagation of feature annotation.</text>
</comment>
<evidence type="ECO:0000256" key="3">
    <source>
        <dbReference type="SAM" id="MobiDB-lite"/>
    </source>
</evidence>
<dbReference type="InterPro" id="IPR000998">
    <property type="entry name" value="MAM_dom"/>
</dbReference>
<keyword evidence="1 2" id="KW-1015">Disulfide bond</keyword>
<dbReference type="SMART" id="SM00137">
    <property type="entry name" value="MAM"/>
    <property type="match status" value="8"/>
</dbReference>
<dbReference type="InterPro" id="IPR036055">
    <property type="entry name" value="LDL_receptor-like_sf"/>
</dbReference>
<feature type="disulfide bond" evidence="2">
    <location>
        <begin position="3350"/>
        <end position="3362"/>
    </location>
</feature>
<feature type="region of interest" description="Disordered" evidence="3">
    <location>
        <begin position="2419"/>
        <end position="2442"/>
    </location>
</feature>
<keyword evidence="6" id="KW-1185">Reference proteome</keyword>
<dbReference type="SUPFAM" id="SSF57424">
    <property type="entry name" value="LDL receptor-like module"/>
    <property type="match status" value="9"/>
</dbReference>
<feature type="disulfide bond" evidence="2">
    <location>
        <begin position="2222"/>
        <end position="2237"/>
    </location>
</feature>
<feature type="disulfide bond" evidence="2">
    <location>
        <begin position="1977"/>
        <end position="1995"/>
    </location>
</feature>
<dbReference type="Proteomes" id="UP001142055">
    <property type="component" value="Chromosome 2"/>
</dbReference>
<dbReference type="OMA" id="CEMRFFY"/>
<dbReference type="CDD" id="cd00112">
    <property type="entry name" value="LDLa"/>
    <property type="match status" value="10"/>
</dbReference>
<evidence type="ECO:0000256" key="2">
    <source>
        <dbReference type="PROSITE-ProRule" id="PRU00124"/>
    </source>
</evidence>
<dbReference type="EMBL" id="JAPWDV010000002">
    <property type="protein sequence ID" value="KAJ6220717.1"/>
    <property type="molecule type" value="Genomic_DNA"/>
</dbReference>
<proteinExistence type="predicted"/>
<dbReference type="InterPro" id="IPR013320">
    <property type="entry name" value="ConA-like_dom_sf"/>
</dbReference>
<dbReference type="PRINTS" id="PR00261">
    <property type="entry name" value="LDLRECEPTOR"/>
</dbReference>
<dbReference type="PROSITE" id="PS50060">
    <property type="entry name" value="MAM_2"/>
    <property type="match status" value="15"/>
</dbReference>
<dbReference type="SMART" id="SM00192">
    <property type="entry name" value="LDLa"/>
    <property type="match status" value="11"/>
</dbReference>
<feature type="disulfide bond" evidence="2">
    <location>
        <begin position="1605"/>
        <end position="1623"/>
    </location>
</feature>
<dbReference type="PANTHER" id="PTHR23282">
    <property type="entry name" value="APICAL ENDOSOMAL GLYCOPROTEIN PRECURSOR"/>
    <property type="match status" value="1"/>
</dbReference>
<feature type="domain" description="MAM" evidence="4">
    <location>
        <begin position="411"/>
        <end position="579"/>
    </location>
</feature>
<dbReference type="PANTHER" id="PTHR23282:SF101">
    <property type="entry name" value="MAM DOMAIN-CONTAINING PROTEIN"/>
    <property type="match status" value="1"/>
</dbReference>
<feature type="disulfide bond" evidence="2">
    <location>
        <begin position="1989"/>
        <end position="2004"/>
    </location>
</feature>
<dbReference type="SUPFAM" id="SSF49899">
    <property type="entry name" value="Concanavalin A-like lectins/glucanases"/>
    <property type="match status" value="14"/>
</dbReference>
<dbReference type="InterPro" id="IPR002172">
    <property type="entry name" value="LDrepeatLR_classA_rpt"/>
</dbReference>
<feature type="domain" description="MAM" evidence="4">
    <location>
        <begin position="236"/>
        <end position="409"/>
    </location>
</feature>
<feature type="compositionally biased region" description="Low complexity" evidence="3">
    <location>
        <begin position="2423"/>
        <end position="2442"/>
    </location>
</feature>
<dbReference type="Pfam" id="PF00057">
    <property type="entry name" value="Ldl_recept_a"/>
    <property type="match status" value="7"/>
</dbReference>
<accession>A0A9Q0M826</accession>
<feature type="disulfide bond" evidence="2">
    <location>
        <begin position="1807"/>
        <end position="1822"/>
    </location>
</feature>
<dbReference type="InterPro" id="IPR051560">
    <property type="entry name" value="MAM_domain-containing"/>
</dbReference>
<name>A0A9Q0M826_BLOTA</name>
<feature type="disulfide bond" evidence="2">
    <location>
        <begin position="1795"/>
        <end position="1813"/>
    </location>
</feature>
<feature type="domain" description="MAM" evidence="4">
    <location>
        <begin position="1730"/>
        <end position="1776"/>
    </location>
</feature>
<feature type="disulfide bond" evidence="2">
    <location>
        <begin position="1617"/>
        <end position="1632"/>
    </location>
</feature>